<evidence type="ECO:0000313" key="11">
    <source>
        <dbReference type="Proteomes" id="UP000887566"/>
    </source>
</evidence>
<sequence>MALYNEGMWELFSQYGSQDRNSWLVLRTAGKRVFNASLVKEPAVILLAGDSLTATCFAKELAEVALTALKGNPMAVDSTIIDGTSLRDSDVASVKKALLQQLKSSLSQQSVFTLLALDSLAGDSPLILHSYCDHENAPFKKAFIILTVDVDASGTVGSRECNAAVYRTLADRWKTQLGFNKDKIDPFWARIGKFVICLRSQPNIEC</sequence>
<dbReference type="GO" id="GO:0001671">
    <property type="term" value="F:ATPase activator activity"/>
    <property type="evidence" value="ECO:0007669"/>
    <property type="project" value="InterPro"/>
</dbReference>
<protein>
    <submittedName>
        <fullName evidence="12">Torsin-1A-interacting protein 1/2 AAA+ activator domain-containing protein</fullName>
    </submittedName>
</protein>
<organism evidence="11 12">
    <name type="scientific">Plectus sambesii</name>
    <dbReference type="NCBI Taxonomy" id="2011161"/>
    <lineage>
        <taxon>Eukaryota</taxon>
        <taxon>Metazoa</taxon>
        <taxon>Ecdysozoa</taxon>
        <taxon>Nematoda</taxon>
        <taxon>Chromadorea</taxon>
        <taxon>Plectida</taxon>
        <taxon>Plectina</taxon>
        <taxon>Plectoidea</taxon>
        <taxon>Plectidae</taxon>
        <taxon>Plectus</taxon>
    </lineage>
</organism>
<evidence type="ECO:0000256" key="6">
    <source>
        <dbReference type="ARBA" id="ARBA00023136"/>
    </source>
</evidence>
<dbReference type="InterPro" id="IPR046753">
    <property type="entry name" value="TOIP1/2_C"/>
</dbReference>
<proteinExistence type="inferred from homology"/>
<evidence type="ECO:0000256" key="1">
    <source>
        <dbReference type="ARBA" id="ARBA00004259"/>
    </source>
</evidence>
<keyword evidence="8" id="KW-0539">Nucleus</keyword>
<evidence type="ECO:0000256" key="7">
    <source>
        <dbReference type="ARBA" id="ARBA00023180"/>
    </source>
</evidence>
<keyword evidence="7" id="KW-0325">Glycoprotein</keyword>
<dbReference type="Gene3D" id="3.40.50.12190">
    <property type="match status" value="1"/>
</dbReference>
<dbReference type="AlphaFoldDB" id="A0A914XG50"/>
<evidence type="ECO:0000313" key="12">
    <source>
        <dbReference type="WBParaSite" id="PSAMB.scaffold8138size6574.g30997.t1"/>
    </source>
</evidence>
<dbReference type="InterPro" id="IPR008662">
    <property type="entry name" value="TOIP1/2"/>
</dbReference>
<feature type="domain" description="Torsin-1A-interacting protein 1/2 AAA+ activator" evidence="10">
    <location>
        <begin position="5"/>
        <end position="202"/>
    </location>
</feature>
<reference evidence="12" key="1">
    <citation type="submission" date="2022-11" db="UniProtKB">
        <authorList>
            <consortium name="WormBaseParasite"/>
        </authorList>
    </citation>
    <scope>IDENTIFICATION</scope>
</reference>
<evidence type="ECO:0000256" key="3">
    <source>
        <dbReference type="ARBA" id="ARBA00022553"/>
    </source>
</evidence>
<dbReference type="PANTHER" id="PTHR18843">
    <property type="entry name" value="TORSIN-1A-INTERACTING PROTEIN"/>
    <property type="match status" value="1"/>
</dbReference>
<dbReference type="GO" id="GO:0005635">
    <property type="term" value="C:nuclear envelope"/>
    <property type="evidence" value="ECO:0007669"/>
    <property type="project" value="UniProtKB-SubCell"/>
</dbReference>
<comment type="similarity">
    <text evidence="2">Belongs to the TOR1AIP family.</text>
</comment>
<keyword evidence="5" id="KW-1133">Transmembrane helix</keyword>
<name>A0A914XG50_9BILA</name>
<dbReference type="PANTHER" id="PTHR18843:SF7">
    <property type="entry name" value="LAMINA-ASSOCIATED POLYPEPTIDE 1B ISOFORM 1-RELATED"/>
    <property type="match status" value="1"/>
</dbReference>
<evidence type="ECO:0000256" key="5">
    <source>
        <dbReference type="ARBA" id="ARBA00022989"/>
    </source>
</evidence>
<dbReference type="GO" id="GO:0016020">
    <property type="term" value="C:membrane"/>
    <property type="evidence" value="ECO:0007669"/>
    <property type="project" value="TreeGrafter"/>
</dbReference>
<dbReference type="Pfam" id="PF05609">
    <property type="entry name" value="LAP1_C"/>
    <property type="match status" value="1"/>
</dbReference>
<evidence type="ECO:0000256" key="2">
    <source>
        <dbReference type="ARBA" id="ARBA00007860"/>
    </source>
</evidence>
<evidence type="ECO:0000256" key="9">
    <source>
        <dbReference type="ARBA" id="ARBA00037847"/>
    </source>
</evidence>
<comment type="subcellular location">
    <subcellularLocation>
        <location evidence="9">Endomembrane system</location>
        <topology evidence="9">Single-pass membrane protein</topology>
    </subcellularLocation>
    <subcellularLocation>
        <location evidence="1">Nucleus envelope</location>
    </subcellularLocation>
</comment>
<evidence type="ECO:0000256" key="8">
    <source>
        <dbReference type="ARBA" id="ARBA00023242"/>
    </source>
</evidence>
<dbReference type="GO" id="GO:0061024">
    <property type="term" value="P:membrane organization"/>
    <property type="evidence" value="ECO:0007669"/>
    <property type="project" value="TreeGrafter"/>
</dbReference>
<accession>A0A914XG50</accession>
<dbReference type="InterPro" id="IPR038599">
    <property type="entry name" value="LAP1C-like_C_sf"/>
</dbReference>
<keyword evidence="6" id="KW-0472">Membrane</keyword>
<dbReference type="WBParaSite" id="PSAMB.scaffold8138size6574.g30997.t1">
    <property type="protein sequence ID" value="PSAMB.scaffold8138size6574.g30997.t1"/>
    <property type="gene ID" value="PSAMB.scaffold8138size6574.g30997"/>
</dbReference>
<evidence type="ECO:0000259" key="10">
    <source>
        <dbReference type="Pfam" id="PF05609"/>
    </source>
</evidence>
<evidence type="ECO:0000256" key="4">
    <source>
        <dbReference type="ARBA" id="ARBA00022692"/>
    </source>
</evidence>
<dbReference type="Proteomes" id="UP000887566">
    <property type="component" value="Unplaced"/>
</dbReference>
<keyword evidence="11" id="KW-1185">Reference proteome</keyword>
<keyword evidence="4" id="KW-0812">Transmembrane</keyword>
<keyword evidence="3" id="KW-0597">Phosphoprotein</keyword>